<reference evidence="2" key="1">
    <citation type="submission" date="2023-06" db="EMBL/GenBank/DDBJ databases">
        <title>Genomic of Parafulvivirga corallium.</title>
        <authorList>
            <person name="Wang G."/>
        </authorList>
    </citation>
    <scope>NUCLEOTIDE SEQUENCE</scope>
    <source>
        <strain evidence="2">BMA10</strain>
    </source>
</reference>
<gene>
    <name evidence="2" type="ORF">QQ008_16705</name>
</gene>
<name>A0ABT8KQK3_9BACT</name>
<dbReference type="EMBL" id="JAUJEA010000006">
    <property type="protein sequence ID" value="MDN5203031.1"/>
    <property type="molecule type" value="Genomic_DNA"/>
</dbReference>
<comment type="caution">
    <text evidence="2">The sequence shown here is derived from an EMBL/GenBank/DDBJ whole genome shotgun (WGS) entry which is preliminary data.</text>
</comment>
<dbReference type="InterPro" id="IPR037482">
    <property type="entry name" value="ST1585_MBL-fold"/>
</dbReference>
<dbReference type="RefSeq" id="WP_346753053.1">
    <property type="nucleotide sequence ID" value="NZ_JAUJEA010000006.1"/>
</dbReference>
<dbReference type="Proteomes" id="UP001172082">
    <property type="component" value="Unassembled WGS sequence"/>
</dbReference>
<dbReference type="SMART" id="SM00849">
    <property type="entry name" value="Lactamase_B"/>
    <property type="match status" value="1"/>
</dbReference>
<dbReference type="InterPro" id="IPR050855">
    <property type="entry name" value="NDM-1-like"/>
</dbReference>
<accession>A0ABT8KQK3</accession>
<dbReference type="InterPro" id="IPR001279">
    <property type="entry name" value="Metallo-B-lactamas"/>
</dbReference>
<protein>
    <submittedName>
        <fullName evidence="2">MBL fold metallo-hydrolase</fullName>
    </submittedName>
</protein>
<proteinExistence type="predicted"/>
<dbReference type="Pfam" id="PF00753">
    <property type="entry name" value="Lactamase_B"/>
    <property type="match status" value="1"/>
</dbReference>
<keyword evidence="3" id="KW-1185">Reference proteome</keyword>
<dbReference type="InterPro" id="IPR036866">
    <property type="entry name" value="RibonucZ/Hydroxyglut_hydro"/>
</dbReference>
<sequence>MIKVLDLNFQETGQTIASFLIETSIGPILIESGPYSSFENLKQKIGENGYSIEDVQHVLITHIHLDHAGAAWALAQHGAKIYLHPFGEKHMADPTRLWNSAKLIYGDDMERLWGDMQAIDQENLEIVSHGERLIFGDVEITGWHTPGHAKHHIAWQLNDVLFSGDVAGVKINDGPVVPPCPPPDIDLEAWEESLTLIKGLDLKRIYLTHFGIIENIVDHLAELEHNLSGWSMWIKDKFELNRDVESLVPEFQAFTTAQMKDQGLDDHTIRQYEIANPSWMSVVGLMRYWKIKKEKG</sequence>
<dbReference type="SUPFAM" id="SSF56281">
    <property type="entry name" value="Metallo-hydrolase/oxidoreductase"/>
    <property type="match status" value="1"/>
</dbReference>
<evidence type="ECO:0000259" key="1">
    <source>
        <dbReference type="SMART" id="SM00849"/>
    </source>
</evidence>
<organism evidence="2 3">
    <name type="scientific">Splendidivirga corallicola</name>
    <dbReference type="NCBI Taxonomy" id="3051826"/>
    <lineage>
        <taxon>Bacteria</taxon>
        <taxon>Pseudomonadati</taxon>
        <taxon>Bacteroidota</taxon>
        <taxon>Cytophagia</taxon>
        <taxon>Cytophagales</taxon>
        <taxon>Splendidivirgaceae</taxon>
        <taxon>Splendidivirga</taxon>
    </lineage>
</organism>
<dbReference type="Gene3D" id="3.60.15.10">
    <property type="entry name" value="Ribonuclease Z/Hydroxyacylglutathione hydrolase-like"/>
    <property type="match status" value="1"/>
</dbReference>
<evidence type="ECO:0000313" key="3">
    <source>
        <dbReference type="Proteomes" id="UP001172082"/>
    </source>
</evidence>
<dbReference type="PANTHER" id="PTHR42951:SF22">
    <property type="entry name" value="METALLO BETA-LACTAMASE SUPERFAMILY LIPOPROTEIN"/>
    <property type="match status" value="1"/>
</dbReference>
<feature type="domain" description="Metallo-beta-lactamase" evidence="1">
    <location>
        <begin position="15"/>
        <end position="209"/>
    </location>
</feature>
<dbReference type="PANTHER" id="PTHR42951">
    <property type="entry name" value="METALLO-BETA-LACTAMASE DOMAIN-CONTAINING"/>
    <property type="match status" value="1"/>
</dbReference>
<dbReference type="CDD" id="cd07726">
    <property type="entry name" value="ST1585-like_MBL-fold"/>
    <property type="match status" value="1"/>
</dbReference>
<evidence type="ECO:0000313" key="2">
    <source>
        <dbReference type="EMBL" id="MDN5203031.1"/>
    </source>
</evidence>